<dbReference type="OrthoDB" id="347999at2759"/>
<sequence>MILESNKEAELRQTQKTQCSGNEAAWIKSLVEAARLSTSTGEESAVAGISGCTYHVGGSHTLLPLSIECEILKIGPLAFVPDRHGSAGIWVLKVAVFFRDYMTDTSESLGILGTLPSVKAAERGEHIVFDVQKFAKEAAQQSEEPAVAKAALEISEKAQKVTSVVKAATSSEHEETETDEEELKNSKEGGEETDAEENNIDEEDALGPEEPDSS</sequence>
<protein>
    <submittedName>
        <fullName evidence="2">Uncharacterized protein</fullName>
    </submittedName>
</protein>
<reference evidence="2" key="1">
    <citation type="submission" date="2013-10" db="EMBL/GenBank/DDBJ databases">
        <title>Genomic analysis of the causative agents of coccidiosis in chickens.</title>
        <authorList>
            <person name="Reid A.J."/>
            <person name="Blake D."/>
            <person name="Billington K."/>
            <person name="Browne H."/>
            <person name="Dunn M."/>
            <person name="Hung S."/>
            <person name="Kawahara F."/>
            <person name="Miranda-Saavedra D."/>
            <person name="Mourier T."/>
            <person name="Nagra H."/>
            <person name="Otto T.D."/>
            <person name="Rawlings N."/>
            <person name="Sanchez A."/>
            <person name="Sanders M."/>
            <person name="Subramaniam C."/>
            <person name="Tay Y."/>
            <person name="Dear P."/>
            <person name="Doerig C."/>
            <person name="Gruber A."/>
            <person name="Parkinson J."/>
            <person name="Shirley M."/>
            <person name="Wan K.L."/>
            <person name="Berriman M."/>
            <person name="Tomley F."/>
            <person name="Pain A."/>
        </authorList>
    </citation>
    <scope>NUCLEOTIDE SEQUENCE [LARGE SCALE GENOMIC DNA]</scope>
    <source>
        <strain evidence="2">Houghton</strain>
    </source>
</reference>
<dbReference type="EMBL" id="HG690458">
    <property type="protein sequence ID" value="CDI74609.1"/>
    <property type="molecule type" value="Genomic_DNA"/>
</dbReference>
<reference evidence="2" key="2">
    <citation type="submission" date="2013-10" db="EMBL/GenBank/DDBJ databases">
        <authorList>
            <person name="Aslett M."/>
        </authorList>
    </citation>
    <scope>NUCLEOTIDE SEQUENCE [LARGE SCALE GENOMIC DNA]</scope>
    <source>
        <strain evidence="2">Houghton</strain>
    </source>
</reference>
<organism evidence="2 3">
    <name type="scientific">Eimeria praecox</name>
    <dbReference type="NCBI Taxonomy" id="51316"/>
    <lineage>
        <taxon>Eukaryota</taxon>
        <taxon>Sar</taxon>
        <taxon>Alveolata</taxon>
        <taxon>Apicomplexa</taxon>
        <taxon>Conoidasida</taxon>
        <taxon>Coccidia</taxon>
        <taxon>Eucoccidiorida</taxon>
        <taxon>Eimeriorina</taxon>
        <taxon>Eimeriidae</taxon>
        <taxon>Eimeria</taxon>
    </lineage>
</organism>
<evidence type="ECO:0000313" key="3">
    <source>
        <dbReference type="Proteomes" id="UP000018201"/>
    </source>
</evidence>
<keyword evidence="3" id="KW-1185">Reference proteome</keyword>
<name>U6G7N4_9EIME</name>
<dbReference type="Proteomes" id="UP000018201">
    <property type="component" value="Unassembled WGS sequence"/>
</dbReference>
<evidence type="ECO:0000313" key="2">
    <source>
        <dbReference type="EMBL" id="CDI74609.1"/>
    </source>
</evidence>
<gene>
    <name evidence="2" type="ORF">EPH_0014690</name>
</gene>
<dbReference type="AlphaFoldDB" id="U6G7N4"/>
<dbReference type="VEuPathDB" id="ToxoDB:EPH_0014690"/>
<proteinExistence type="predicted"/>
<accession>U6G7N4</accession>
<evidence type="ECO:0000256" key="1">
    <source>
        <dbReference type="SAM" id="MobiDB-lite"/>
    </source>
</evidence>
<feature type="region of interest" description="Disordered" evidence="1">
    <location>
        <begin position="165"/>
        <end position="214"/>
    </location>
</feature>
<feature type="compositionally biased region" description="Acidic residues" evidence="1">
    <location>
        <begin position="191"/>
        <end position="214"/>
    </location>
</feature>